<dbReference type="Pfam" id="PF16367">
    <property type="entry name" value="RRM_7"/>
    <property type="match status" value="1"/>
</dbReference>
<dbReference type="InterPro" id="IPR000504">
    <property type="entry name" value="RRM_dom"/>
</dbReference>
<dbReference type="EMBL" id="JBICBT010000464">
    <property type="protein sequence ID" value="KAL3112819.1"/>
    <property type="molecule type" value="Genomic_DNA"/>
</dbReference>
<dbReference type="SUPFAM" id="SSF54928">
    <property type="entry name" value="RNA-binding domain, RBD"/>
    <property type="match status" value="1"/>
</dbReference>
<gene>
    <name evidence="5" type="ORF">niasHT_019793</name>
</gene>
<dbReference type="InterPro" id="IPR012677">
    <property type="entry name" value="Nucleotide-bd_a/b_plait_sf"/>
</dbReference>
<feature type="region of interest" description="Disordered" evidence="3">
    <location>
        <begin position="396"/>
        <end position="419"/>
    </location>
</feature>
<dbReference type="SMART" id="SM00360">
    <property type="entry name" value="RRM"/>
    <property type="match status" value="2"/>
</dbReference>
<dbReference type="Gene3D" id="4.10.640.40">
    <property type="entry name" value="Cytoplasmic polyadenylation element-binding protein, ZZ domain"/>
    <property type="match status" value="1"/>
</dbReference>
<reference evidence="5 6" key="1">
    <citation type="submission" date="2024-10" db="EMBL/GenBank/DDBJ databases">
        <authorList>
            <person name="Kim D."/>
        </authorList>
    </citation>
    <scope>NUCLEOTIDE SEQUENCE [LARGE SCALE GENOMIC DNA]</scope>
    <source>
        <strain evidence="5">BH-2024</strain>
    </source>
</reference>
<evidence type="ECO:0000259" key="4">
    <source>
        <dbReference type="PROSITE" id="PS50102"/>
    </source>
</evidence>
<dbReference type="CDD" id="cd19757">
    <property type="entry name" value="Bbox1"/>
    <property type="match status" value="1"/>
</dbReference>
<keyword evidence="6" id="KW-1185">Reference proteome</keyword>
<dbReference type="Proteomes" id="UP001620626">
    <property type="component" value="Unassembled WGS sequence"/>
</dbReference>
<evidence type="ECO:0000256" key="1">
    <source>
        <dbReference type="ARBA" id="ARBA00022884"/>
    </source>
</evidence>
<organism evidence="5 6">
    <name type="scientific">Heterodera trifolii</name>
    <dbReference type="NCBI Taxonomy" id="157864"/>
    <lineage>
        <taxon>Eukaryota</taxon>
        <taxon>Metazoa</taxon>
        <taxon>Ecdysozoa</taxon>
        <taxon>Nematoda</taxon>
        <taxon>Chromadorea</taxon>
        <taxon>Rhabditida</taxon>
        <taxon>Tylenchina</taxon>
        <taxon>Tylenchomorpha</taxon>
        <taxon>Tylenchoidea</taxon>
        <taxon>Heteroderidae</taxon>
        <taxon>Heteroderinae</taxon>
        <taxon>Heterodera</taxon>
    </lineage>
</organism>
<dbReference type="PANTHER" id="PTHR12566:SF12">
    <property type="entry name" value="TRANSLATIONAL REGULATOR ORB2"/>
    <property type="match status" value="1"/>
</dbReference>
<evidence type="ECO:0000256" key="3">
    <source>
        <dbReference type="SAM" id="MobiDB-lite"/>
    </source>
</evidence>
<dbReference type="PROSITE" id="PS50102">
    <property type="entry name" value="RRM"/>
    <property type="match status" value="1"/>
</dbReference>
<dbReference type="PANTHER" id="PTHR12566">
    <property type="entry name" value="CYTOPLASMIC POLYADENYLATION ELEMENT BINDING PROTEIN CPEB"/>
    <property type="match status" value="1"/>
</dbReference>
<feature type="domain" description="RRM" evidence="4">
    <location>
        <begin position="160"/>
        <end position="252"/>
    </location>
</feature>
<dbReference type="InterPro" id="IPR038446">
    <property type="entry name" value="CEBP_ZZ_sf"/>
</dbReference>
<dbReference type="Gene3D" id="3.30.70.330">
    <property type="match status" value="2"/>
</dbReference>
<accession>A0ABD2LCD2</accession>
<comment type="caution">
    <text evidence="5">The sequence shown here is derived from an EMBL/GenBank/DDBJ whole genome shotgun (WGS) entry which is preliminary data.</text>
</comment>
<feature type="compositionally biased region" description="Low complexity" evidence="3">
    <location>
        <begin position="404"/>
        <end position="413"/>
    </location>
</feature>
<dbReference type="InterPro" id="IPR032296">
    <property type="entry name" value="CEBP_ZZ"/>
</dbReference>
<dbReference type="Pfam" id="PF16366">
    <property type="entry name" value="CEBP_ZZ"/>
    <property type="match status" value="1"/>
</dbReference>
<name>A0ABD2LCD2_9BILA</name>
<dbReference type="GO" id="GO:0003723">
    <property type="term" value="F:RNA binding"/>
    <property type="evidence" value="ECO:0007669"/>
    <property type="project" value="UniProtKB-UniRule"/>
</dbReference>
<sequence>MDLFDIFEHINTNEDVQFLRSSGNAGALAPQPLVPNTVYSLSDLCSAFSSAASLSAPPMGMTSNSDAFGLRSTIVPAAPLSAPPMGISTNSDDFGLRSTIVPTAPLSAPPLGISSNIDNTGATRERNHQYFFGHDFTTESFSSNSVTTRIRKPQPLNFSLKVFLGGIPANMTTNVLELNFARFGKSIIDWPKKTAQQDRPPNGYAFVVFEEEESVFRMLRLSFVSNGRLFFYVYMLGPEQTQHPVEVKVWEMKDTTHVGIVGWRKFRRYSVFVGGIPRTCTAAMLAYGIQEAIGPVAYCAIELDRLHYYPKGAACVVFDSKETYVRAIAAHDVVLSFGTFERKVEFKPFLASNMPCEKCGCTSGTRFCAEMICLAYYCNNCWKYAHSSRPSLNGHIPSKRFMRGSSSSSGGKSEQMERK</sequence>
<evidence type="ECO:0000313" key="5">
    <source>
        <dbReference type="EMBL" id="KAL3112819.1"/>
    </source>
</evidence>
<evidence type="ECO:0000313" key="6">
    <source>
        <dbReference type="Proteomes" id="UP001620626"/>
    </source>
</evidence>
<dbReference type="InterPro" id="IPR035979">
    <property type="entry name" value="RBD_domain_sf"/>
</dbReference>
<keyword evidence="1 2" id="KW-0694">RNA-binding</keyword>
<evidence type="ECO:0000256" key="2">
    <source>
        <dbReference type="PROSITE-ProRule" id="PRU00176"/>
    </source>
</evidence>
<protein>
    <recommendedName>
        <fullName evidence="4">RRM domain-containing protein</fullName>
    </recommendedName>
</protein>
<dbReference type="AlphaFoldDB" id="A0ABD2LCD2"/>
<proteinExistence type="predicted"/>
<dbReference type="InterPro" id="IPR034819">
    <property type="entry name" value="CPEB"/>
</dbReference>